<name>A0A9Q0H9G6_9MAGN</name>
<sequence>MRKQGITGPPPCFSVGDCSVPEMKKIQSSVTSNSISMEFRYFLEISLYTTTYLFCSHILNIGERVFGRLKISLHTMEQPSSNAFQIDSINRCNRRRKGFLRNGFREVFIETTA</sequence>
<accession>A0A9Q0H9G6</accession>
<dbReference type="EMBL" id="JAMYWD010000009">
    <property type="protein sequence ID" value="KAJ4960565.1"/>
    <property type="molecule type" value="Genomic_DNA"/>
</dbReference>
<organism evidence="1 2">
    <name type="scientific">Protea cynaroides</name>
    <dbReference type="NCBI Taxonomy" id="273540"/>
    <lineage>
        <taxon>Eukaryota</taxon>
        <taxon>Viridiplantae</taxon>
        <taxon>Streptophyta</taxon>
        <taxon>Embryophyta</taxon>
        <taxon>Tracheophyta</taxon>
        <taxon>Spermatophyta</taxon>
        <taxon>Magnoliopsida</taxon>
        <taxon>Proteales</taxon>
        <taxon>Proteaceae</taxon>
        <taxon>Protea</taxon>
    </lineage>
</organism>
<gene>
    <name evidence="1" type="ORF">NE237_020475</name>
</gene>
<comment type="caution">
    <text evidence="1">The sequence shown here is derived from an EMBL/GenBank/DDBJ whole genome shotgun (WGS) entry which is preliminary data.</text>
</comment>
<keyword evidence="2" id="KW-1185">Reference proteome</keyword>
<evidence type="ECO:0000313" key="1">
    <source>
        <dbReference type="EMBL" id="KAJ4960565.1"/>
    </source>
</evidence>
<dbReference type="AlphaFoldDB" id="A0A9Q0H9G6"/>
<protein>
    <submittedName>
        <fullName evidence="1">Uncharacterized protein</fullName>
    </submittedName>
</protein>
<proteinExistence type="predicted"/>
<reference evidence="1" key="1">
    <citation type="journal article" date="2023" name="Plant J.">
        <title>The genome of the king protea, Protea cynaroides.</title>
        <authorList>
            <person name="Chang J."/>
            <person name="Duong T.A."/>
            <person name="Schoeman C."/>
            <person name="Ma X."/>
            <person name="Roodt D."/>
            <person name="Barker N."/>
            <person name="Li Z."/>
            <person name="Van de Peer Y."/>
            <person name="Mizrachi E."/>
        </authorList>
    </citation>
    <scope>NUCLEOTIDE SEQUENCE</scope>
    <source>
        <tissue evidence="1">Young leaves</tissue>
    </source>
</reference>
<evidence type="ECO:0000313" key="2">
    <source>
        <dbReference type="Proteomes" id="UP001141806"/>
    </source>
</evidence>
<dbReference type="Proteomes" id="UP001141806">
    <property type="component" value="Unassembled WGS sequence"/>
</dbReference>